<comment type="caution">
    <text evidence="1">The sequence shown here is derived from an EMBL/GenBank/DDBJ whole genome shotgun (WGS) entry which is preliminary data.</text>
</comment>
<dbReference type="AlphaFoldDB" id="A0A7X6DJP9"/>
<protein>
    <submittedName>
        <fullName evidence="1">DUF433 domain-containing protein</fullName>
    </submittedName>
</protein>
<evidence type="ECO:0000313" key="2">
    <source>
        <dbReference type="Proteomes" id="UP000521868"/>
    </source>
</evidence>
<proteinExistence type="predicted"/>
<dbReference type="InterPro" id="IPR007367">
    <property type="entry name" value="DUF433"/>
</dbReference>
<organism evidence="1 2">
    <name type="scientific">Ramlibacter lithotrophicus</name>
    <dbReference type="NCBI Taxonomy" id="2606681"/>
    <lineage>
        <taxon>Bacteria</taxon>
        <taxon>Pseudomonadati</taxon>
        <taxon>Pseudomonadota</taxon>
        <taxon>Betaproteobacteria</taxon>
        <taxon>Burkholderiales</taxon>
        <taxon>Comamonadaceae</taxon>
        <taxon>Ramlibacter</taxon>
    </lineage>
</organism>
<accession>A0A7X6DJP9</accession>
<dbReference type="EMBL" id="VTOX01000010">
    <property type="protein sequence ID" value="NKE68422.1"/>
    <property type="molecule type" value="Genomic_DNA"/>
</dbReference>
<gene>
    <name evidence="1" type="ORF">RAMLITH_21630</name>
</gene>
<name>A0A7X6DJP9_9BURK</name>
<dbReference type="RefSeq" id="WP_168109541.1">
    <property type="nucleotide sequence ID" value="NZ_VTOX01000010.1"/>
</dbReference>
<dbReference type="Proteomes" id="UP000521868">
    <property type="component" value="Unassembled WGS sequence"/>
</dbReference>
<dbReference type="Pfam" id="PF04255">
    <property type="entry name" value="DUF433"/>
    <property type="match status" value="1"/>
</dbReference>
<keyword evidence="2" id="KW-1185">Reference proteome</keyword>
<sequence length="231" mass="26344">MEALLGAGIYPLSQAARLVGEPARNVRRWLKGYSWKYRDGRSSSGPLWHTRYEDEELPGGLAIGFRDLLELRMVAQFARYGVHLKVIRATIDAARSHFRSDYPLTNRRFLTDGRRIFLEAVEETTGAERLIDVLGRQFVFSEVIRPSLYAGIEYDRSGARRWFPVHRSRMILLDPEVQFGTPIIADAGVPTDAIYDAWKAESRDQVRVARAYGLTPKMVSAAVNFEQRIRA</sequence>
<evidence type="ECO:0000313" key="1">
    <source>
        <dbReference type="EMBL" id="NKE68422.1"/>
    </source>
</evidence>
<reference evidence="1 2" key="1">
    <citation type="journal article" date="2020" name="Nature">
        <title>Bacterial chemolithoautotrophy via manganese oxidation.</title>
        <authorList>
            <person name="Yu H."/>
            <person name="Leadbetter J.R."/>
        </authorList>
    </citation>
    <scope>NUCLEOTIDE SEQUENCE [LARGE SCALE GENOMIC DNA]</scope>
    <source>
        <strain evidence="1 2">RBP-1</strain>
    </source>
</reference>